<dbReference type="EMBL" id="MU853227">
    <property type="protein sequence ID" value="KAK4124508.1"/>
    <property type="molecule type" value="Genomic_DNA"/>
</dbReference>
<evidence type="ECO:0000313" key="2">
    <source>
        <dbReference type="Proteomes" id="UP001302602"/>
    </source>
</evidence>
<organism evidence="1 2">
    <name type="scientific">Parathielavia appendiculata</name>
    <dbReference type="NCBI Taxonomy" id="2587402"/>
    <lineage>
        <taxon>Eukaryota</taxon>
        <taxon>Fungi</taxon>
        <taxon>Dikarya</taxon>
        <taxon>Ascomycota</taxon>
        <taxon>Pezizomycotina</taxon>
        <taxon>Sordariomycetes</taxon>
        <taxon>Sordariomycetidae</taxon>
        <taxon>Sordariales</taxon>
        <taxon>Chaetomiaceae</taxon>
        <taxon>Parathielavia</taxon>
    </lineage>
</organism>
<sequence length="226" mass="25648">IVRLALRTRSPPSRPCRGLRLAVWYPTISPQKLSMNENSILPRDFYTVGYKPMIWFHFGGAGRKNVRHLTGISAALCAGILRIHLSFNIEVPWEYRSFGRLKIEEEYEDRAESSIDGPGGEHIETIKTRHYYPSAEELMPGAACVQEGYMVRCKYYTNRGRSCRLFRMGTGTKGPVRRSAHTEVTATPGTVIAGLYGNQVRKIKKKKRKEKGITLWQVPVANVHLV</sequence>
<gene>
    <name evidence="1" type="ORF">N657DRAFT_571053</name>
</gene>
<accession>A0AAN6Z4G6</accession>
<protein>
    <submittedName>
        <fullName evidence="1">Uncharacterized protein</fullName>
    </submittedName>
</protein>
<keyword evidence="2" id="KW-1185">Reference proteome</keyword>
<feature type="non-terminal residue" evidence="1">
    <location>
        <position position="1"/>
    </location>
</feature>
<reference evidence="1" key="2">
    <citation type="submission" date="2023-05" db="EMBL/GenBank/DDBJ databases">
        <authorList>
            <consortium name="Lawrence Berkeley National Laboratory"/>
            <person name="Steindorff A."/>
            <person name="Hensen N."/>
            <person name="Bonometti L."/>
            <person name="Westerberg I."/>
            <person name="Brannstrom I.O."/>
            <person name="Guillou S."/>
            <person name="Cros-Aarteil S."/>
            <person name="Calhoun S."/>
            <person name="Haridas S."/>
            <person name="Kuo A."/>
            <person name="Mondo S."/>
            <person name="Pangilinan J."/>
            <person name="Riley R."/>
            <person name="Labutti K."/>
            <person name="Andreopoulos B."/>
            <person name="Lipzen A."/>
            <person name="Chen C."/>
            <person name="Yanf M."/>
            <person name="Daum C."/>
            <person name="Ng V."/>
            <person name="Clum A."/>
            <person name="Ohm R."/>
            <person name="Martin F."/>
            <person name="Silar P."/>
            <person name="Natvig D."/>
            <person name="Lalanne C."/>
            <person name="Gautier V."/>
            <person name="Ament-Velasquez S.L."/>
            <person name="Kruys A."/>
            <person name="Hutchinson M.I."/>
            <person name="Powell A.J."/>
            <person name="Barry K."/>
            <person name="Miller A.N."/>
            <person name="Grigoriev I.V."/>
            <person name="Debuchy R."/>
            <person name="Gladieux P."/>
            <person name="Thoren M.H."/>
            <person name="Johannesson H."/>
        </authorList>
    </citation>
    <scope>NUCLEOTIDE SEQUENCE</scope>
    <source>
        <strain evidence="1">CBS 731.68</strain>
    </source>
</reference>
<dbReference type="GeneID" id="87825552"/>
<name>A0AAN6Z4G6_9PEZI</name>
<dbReference type="Proteomes" id="UP001302602">
    <property type="component" value="Unassembled WGS sequence"/>
</dbReference>
<evidence type="ECO:0000313" key="1">
    <source>
        <dbReference type="EMBL" id="KAK4124508.1"/>
    </source>
</evidence>
<proteinExistence type="predicted"/>
<reference evidence="1" key="1">
    <citation type="journal article" date="2023" name="Mol. Phylogenet. Evol.">
        <title>Genome-scale phylogeny and comparative genomics of the fungal order Sordariales.</title>
        <authorList>
            <person name="Hensen N."/>
            <person name="Bonometti L."/>
            <person name="Westerberg I."/>
            <person name="Brannstrom I.O."/>
            <person name="Guillou S."/>
            <person name="Cros-Aarteil S."/>
            <person name="Calhoun S."/>
            <person name="Haridas S."/>
            <person name="Kuo A."/>
            <person name="Mondo S."/>
            <person name="Pangilinan J."/>
            <person name="Riley R."/>
            <person name="LaButti K."/>
            <person name="Andreopoulos B."/>
            <person name="Lipzen A."/>
            <person name="Chen C."/>
            <person name="Yan M."/>
            <person name="Daum C."/>
            <person name="Ng V."/>
            <person name="Clum A."/>
            <person name="Steindorff A."/>
            <person name="Ohm R.A."/>
            <person name="Martin F."/>
            <person name="Silar P."/>
            <person name="Natvig D.O."/>
            <person name="Lalanne C."/>
            <person name="Gautier V."/>
            <person name="Ament-Velasquez S.L."/>
            <person name="Kruys A."/>
            <person name="Hutchinson M.I."/>
            <person name="Powell A.J."/>
            <person name="Barry K."/>
            <person name="Miller A.N."/>
            <person name="Grigoriev I.V."/>
            <person name="Debuchy R."/>
            <person name="Gladieux P."/>
            <person name="Hiltunen Thoren M."/>
            <person name="Johannesson H."/>
        </authorList>
    </citation>
    <scope>NUCLEOTIDE SEQUENCE</scope>
    <source>
        <strain evidence="1">CBS 731.68</strain>
    </source>
</reference>
<dbReference type="AlphaFoldDB" id="A0AAN6Z4G6"/>
<dbReference type="RefSeq" id="XP_062648279.1">
    <property type="nucleotide sequence ID" value="XM_062788782.1"/>
</dbReference>
<comment type="caution">
    <text evidence="1">The sequence shown here is derived from an EMBL/GenBank/DDBJ whole genome shotgun (WGS) entry which is preliminary data.</text>
</comment>